<protein>
    <recommendedName>
        <fullName evidence="10">Proline--tRNA ligase</fullName>
        <ecNumber evidence="10">6.1.1.15</ecNumber>
    </recommendedName>
    <alternativeName>
        <fullName evidence="10">Prolyl-tRNA synthetase</fullName>
        <shortName evidence="10">ProRS</shortName>
    </alternativeName>
</protein>
<evidence type="ECO:0000256" key="1">
    <source>
        <dbReference type="ARBA" id="ARBA00004496"/>
    </source>
</evidence>
<comment type="subunit">
    <text evidence="2 10">Homodimer.</text>
</comment>
<dbReference type="SUPFAM" id="SSF55826">
    <property type="entry name" value="YbaK/ProRS associated domain"/>
    <property type="match status" value="1"/>
</dbReference>
<organism evidence="12 13">
    <name type="scientific">Aquabacterium lacunae</name>
    <dbReference type="NCBI Taxonomy" id="2528630"/>
    <lineage>
        <taxon>Bacteria</taxon>
        <taxon>Pseudomonadati</taxon>
        <taxon>Pseudomonadota</taxon>
        <taxon>Betaproteobacteria</taxon>
        <taxon>Burkholderiales</taxon>
        <taxon>Aquabacterium</taxon>
    </lineage>
</organism>
<dbReference type="CDD" id="cd00779">
    <property type="entry name" value="ProRS_core_prok"/>
    <property type="match status" value="1"/>
</dbReference>
<comment type="function">
    <text evidence="10">Catalyzes the attachment of proline to tRNA(Pro) in a two-step reaction: proline is first activated by ATP to form Pro-AMP and then transferred to the acceptor end of tRNA(Pro). As ProRS can inadvertently accommodate and process non-cognate amino acids such as alanine and cysteine, to avoid such errors it has two additional distinct editing activities against alanine. One activity is designated as 'pretransfer' editing and involves the tRNA(Pro)-independent hydrolysis of activated Ala-AMP. The other activity is designated 'posttransfer' editing and involves deacylation of mischarged Ala-tRNA(Pro). The misacylated Cys-tRNA(Pro) is not edited by ProRS.</text>
</comment>
<keyword evidence="8 10" id="KW-0030">Aminoacyl-tRNA synthetase</keyword>
<dbReference type="CDD" id="cd00861">
    <property type="entry name" value="ProRS_anticodon_short"/>
    <property type="match status" value="1"/>
</dbReference>
<comment type="domain">
    <text evidence="10">Consists of three domains: the N-terminal catalytic domain, the editing domain and the C-terminal anticodon-binding domain.</text>
</comment>
<dbReference type="Pfam" id="PF03129">
    <property type="entry name" value="HGTP_anticodon"/>
    <property type="match status" value="1"/>
</dbReference>
<dbReference type="Pfam" id="PF00587">
    <property type="entry name" value="tRNA-synt_2b"/>
    <property type="match status" value="1"/>
</dbReference>
<dbReference type="InterPro" id="IPR050062">
    <property type="entry name" value="Pro-tRNA_synthetase"/>
</dbReference>
<keyword evidence="5 10" id="KW-0547">Nucleotide-binding</keyword>
<evidence type="ECO:0000256" key="8">
    <source>
        <dbReference type="ARBA" id="ARBA00023146"/>
    </source>
</evidence>
<evidence type="ECO:0000259" key="11">
    <source>
        <dbReference type="PROSITE" id="PS50862"/>
    </source>
</evidence>
<evidence type="ECO:0000313" key="12">
    <source>
        <dbReference type="EMBL" id="TBO30275.1"/>
    </source>
</evidence>
<dbReference type="Proteomes" id="UP000292120">
    <property type="component" value="Unassembled WGS sequence"/>
</dbReference>
<dbReference type="NCBIfam" id="TIGR00409">
    <property type="entry name" value="proS_fam_II"/>
    <property type="match status" value="1"/>
</dbReference>
<dbReference type="InterPro" id="IPR036621">
    <property type="entry name" value="Anticodon-bd_dom_sf"/>
</dbReference>
<dbReference type="OrthoDB" id="9809052at2"/>
<dbReference type="InterPro" id="IPR004500">
    <property type="entry name" value="Pro-tRNA-synth_IIa_bac-type"/>
</dbReference>
<dbReference type="InterPro" id="IPR002316">
    <property type="entry name" value="Pro-tRNA-ligase_IIa"/>
</dbReference>
<dbReference type="FunFam" id="3.30.930.10:FF:000097">
    <property type="entry name" value="Proline--tRNA ligase"/>
    <property type="match status" value="1"/>
</dbReference>
<dbReference type="NCBIfam" id="NF006625">
    <property type="entry name" value="PRK09194.1"/>
    <property type="match status" value="1"/>
</dbReference>
<evidence type="ECO:0000256" key="3">
    <source>
        <dbReference type="ARBA" id="ARBA00022490"/>
    </source>
</evidence>
<comment type="catalytic activity">
    <reaction evidence="9 10">
        <text>tRNA(Pro) + L-proline + ATP = L-prolyl-tRNA(Pro) + AMP + diphosphate</text>
        <dbReference type="Rhea" id="RHEA:14305"/>
        <dbReference type="Rhea" id="RHEA-COMP:9700"/>
        <dbReference type="Rhea" id="RHEA-COMP:9702"/>
        <dbReference type="ChEBI" id="CHEBI:30616"/>
        <dbReference type="ChEBI" id="CHEBI:33019"/>
        <dbReference type="ChEBI" id="CHEBI:60039"/>
        <dbReference type="ChEBI" id="CHEBI:78442"/>
        <dbReference type="ChEBI" id="CHEBI:78532"/>
        <dbReference type="ChEBI" id="CHEBI:456215"/>
        <dbReference type="EC" id="6.1.1.15"/>
    </reaction>
</comment>
<dbReference type="Gene3D" id="3.40.50.800">
    <property type="entry name" value="Anticodon-binding domain"/>
    <property type="match status" value="1"/>
</dbReference>
<evidence type="ECO:0000256" key="7">
    <source>
        <dbReference type="ARBA" id="ARBA00022917"/>
    </source>
</evidence>
<dbReference type="Pfam" id="PF04073">
    <property type="entry name" value="tRNA_edit"/>
    <property type="match status" value="1"/>
</dbReference>
<dbReference type="PRINTS" id="PR01046">
    <property type="entry name" value="TRNASYNTHPRO"/>
</dbReference>
<dbReference type="HAMAP" id="MF_01569">
    <property type="entry name" value="Pro_tRNA_synth_type1"/>
    <property type="match status" value="1"/>
</dbReference>
<dbReference type="GO" id="GO:0005524">
    <property type="term" value="F:ATP binding"/>
    <property type="evidence" value="ECO:0007669"/>
    <property type="project" value="UniProtKB-UniRule"/>
</dbReference>
<dbReference type="CDD" id="cd04334">
    <property type="entry name" value="ProRS-INS"/>
    <property type="match status" value="1"/>
</dbReference>
<dbReference type="PROSITE" id="PS50862">
    <property type="entry name" value="AA_TRNA_LIGASE_II"/>
    <property type="match status" value="1"/>
</dbReference>
<dbReference type="AlphaFoldDB" id="A0A4Q9GZK3"/>
<dbReference type="PANTHER" id="PTHR42753">
    <property type="entry name" value="MITOCHONDRIAL RIBOSOME PROTEIN L39/PROLYL-TRNA LIGASE FAMILY MEMBER"/>
    <property type="match status" value="1"/>
</dbReference>
<evidence type="ECO:0000256" key="9">
    <source>
        <dbReference type="ARBA" id="ARBA00047671"/>
    </source>
</evidence>
<dbReference type="PANTHER" id="PTHR42753:SF2">
    <property type="entry name" value="PROLINE--TRNA LIGASE"/>
    <property type="match status" value="1"/>
</dbReference>
<dbReference type="RefSeq" id="WP_130968267.1">
    <property type="nucleotide sequence ID" value="NZ_SIXI01000004.1"/>
</dbReference>
<keyword evidence="7 10" id="KW-0648">Protein biosynthesis</keyword>
<dbReference type="PIRSF" id="PIRSF001535">
    <property type="entry name" value="ProRS_1"/>
    <property type="match status" value="1"/>
</dbReference>
<evidence type="ECO:0000256" key="6">
    <source>
        <dbReference type="ARBA" id="ARBA00022840"/>
    </source>
</evidence>
<accession>A0A4Q9GZK3</accession>
<comment type="caution">
    <text evidence="12">The sequence shown here is derived from an EMBL/GenBank/DDBJ whole genome shotgun (WGS) entry which is preliminary data.</text>
</comment>
<keyword evidence="6 10" id="KW-0067">ATP-binding</keyword>
<evidence type="ECO:0000256" key="5">
    <source>
        <dbReference type="ARBA" id="ARBA00022741"/>
    </source>
</evidence>
<evidence type="ECO:0000256" key="2">
    <source>
        <dbReference type="ARBA" id="ARBA00011738"/>
    </source>
</evidence>
<sequence>MKASQFFISTLKEAPADAEIVSHKLMMRAGLIKKLGAGLYNYMPMGLRTIRKVENIIREELNNAGCVELTMPVVQPAELWVETGRFEKMGEEMLRFKDRHGRDFVIQPTAEEVITDIARQELRSYRQLPKNFYQIQTKFRDERRPRFGIMRGREFTMKDAYSFDRDVESAGKTYDGMYAAYTRIFERLGLQFRAVAADTGAIGGDRSHEFQVIADTGEDAIVYCPTSDYAANIELAEAVALIAQRGAASQAMEKVATPGKSTCADVAELLGLPLSQTVKSLVLATDETNEQGEIVQSTVWLLLVRGDHDLNEVKAGKIQLADGTGLKAGFRFATESEIVAHFGTKPGYLGPIGLQKPVKVVADRTVANMADWVCGANEEGFHIRGVNWGRDLPEPDLVADIRNVVEGDPSPDGKGVLAIQRGIEVGHVFYLGTKYSKAMNATFLDVDGKPKHFEMGCYGIGVTRILGAAIEQKHDERGIVWPDAIAPFTVVICPVGYDRSEAVKAAADELHSQLLAQGVDVILDDRGERPGAMFADWELIGVPHRVVFGDKGLKEGVAEVQGRQDAEAAKVAVADVFNHVMGRLSASTKA</sequence>
<proteinExistence type="inferred from homology"/>
<evidence type="ECO:0000313" key="13">
    <source>
        <dbReference type="Proteomes" id="UP000292120"/>
    </source>
</evidence>
<dbReference type="GO" id="GO:0002161">
    <property type="term" value="F:aminoacyl-tRNA deacylase activity"/>
    <property type="evidence" value="ECO:0007669"/>
    <property type="project" value="InterPro"/>
</dbReference>
<dbReference type="EC" id="6.1.1.15" evidence="10"/>
<feature type="domain" description="Aminoacyl-transfer RNA synthetases class-II family profile" evidence="11">
    <location>
        <begin position="38"/>
        <end position="482"/>
    </location>
</feature>
<name>A0A4Q9GZK3_9BURK</name>
<reference evidence="12 13" key="1">
    <citation type="submission" date="2019-02" db="EMBL/GenBank/DDBJ databases">
        <title>Aquabacterium sp. strain KMB7.</title>
        <authorList>
            <person name="Chen W.-M."/>
        </authorList>
    </citation>
    <scope>NUCLEOTIDE SEQUENCE [LARGE SCALE GENOMIC DNA]</scope>
    <source>
        <strain evidence="12 13">KMB7</strain>
    </source>
</reference>
<dbReference type="Gene3D" id="3.30.930.10">
    <property type="entry name" value="Bira Bifunctional Protein, Domain 2"/>
    <property type="match status" value="2"/>
</dbReference>
<evidence type="ECO:0000256" key="4">
    <source>
        <dbReference type="ARBA" id="ARBA00022598"/>
    </source>
</evidence>
<dbReference type="Gene3D" id="3.90.960.10">
    <property type="entry name" value="YbaK/aminoacyl-tRNA synthetase-associated domain"/>
    <property type="match status" value="1"/>
</dbReference>
<comment type="subcellular location">
    <subcellularLocation>
        <location evidence="1 10">Cytoplasm</location>
    </subcellularLocation>
</comment>
<dbReference type="InterPro" id="IPR036754">
    <property type="entry name" value="YbaK/aa-tRNA-synt-asso_dom_sf"/>
</dbReference>
<dbReference type="EMBL" id="SIXI01000004">
    <property type="protein sequence ID" value="TBO30275.1"/>
    <property type="molecule type" value="Genomic_DNA"/>
</dbReference>
<dbReference type="GO" id="GO:0004827">
    <property type="term" value="F:proline-tRNA ligase activity"/>
    <property type="evidence" value="ECO:0007669"/>
    <property type="project" value="UniProtKB-UniRule"/>
</dbReference>
<dbReference type="InterPro" id="IPR044140">
    <property type="entry name" value="ProRS_anticodon_short"/>
</dbReference>
<dbReference type="InterPro" id="IPR033730">
    <property type="entry name" value="ProRS_core_prok"/>
</dbReference>
<comment type="similarity">
    <text evidence="10">Belongs to the class-II aminoacyl-tRNA synthetase family. ProS type 1 subfamily.</text>
</comment>
<dbReference type="InterPro" id="IPR006195">
    <property type="entry name" value="aa-tRNA-synth_II"/>
</dbReference>
<keyword evidence="13" id="KW-1185">Reference proteome</keyword>
<dbReference type="InterPro" id="IPR002314">
    <property type="entry name" value="aa-tRNA-synt_IIb"/>
</dbReference>
<dbReference type="InterPro" id="IPR023717">
    <property type="entry name" value="Pro-tRNA-Synthase_IIa_type1"/>
</dbReference>
<evidence type="ECO:0000256" key="10">
    <source>
        <dbReference type="HAMAP-Rule" id="MF_01569"/>
    </source>
</evidence>
<dbReference type="GO" id="GO:0005829">
    <property type="term" value="C:cytosol"/>
    <property type="evidence" value="ECO:0007669"/>
    <property type="project" value="TreeGrafter"/>
</dbReference>
<keyword evidence="3 10" id="KW-0963">Cytoplasm</keyword>
<dbReference type="InterPro" id="IPR045864">
    <property type="entry name" value="aa-tRNA-synth_II/BPL/LPL"/>
</dbReference>
<gene>
    <name evidence="10" type="primary">proS</name>
    <name evidence="12" type="ORF">EYS42_11325</name>
</gene>
<dbReference type="SUPFAM" id="SSF55681">
    <property type="entry name" value="Class II aaRS and biotin synthetases"/>
    <property type="match status" value="1"/>
</dbReference>
<dbReference type="InterPro" id="IPR004154">
    <property type="entry name" value="Anticodon-bd"/>
</dbReference>
<dbReference type="SUPFAM" id="SSF52954">
    <property type="entry name" value="Class II aaRS ABD-related"/>
    <property type="match status" value="1"/>
</dbReference>
<dbReference type="GO" id="GO:0006433">
    <property type="term" value="P:prolyl-tRNA aminoacylation"/>
    <property type="evidence" value="ECO:0007669"/>
    <property type="project" value="UniProtKB-UniRule"/>
</dbReference>
<dbReference type="InterPro" id="IPR007214">
    <property type="entry name" value="YbaK/aa-tRNA-synth-assoc-dom"/>
</dbReference>
<keyword evidence="4 10" id="KW-0436">Ligase</keyword>
<dbReference type="FunFam" id="3.30.930.10:FF:000042">
    <property type="entry name" value="probable proline--tRNA ligase, mitochondrial"/>
    <property type="match status" value="1"/>
</dbReference>